<protein>
    <submittedName>
        <fullName evidence="2">Uncharacterized protein</fullName>
    </submittedName>
</protein>
<accession>A0A1G2QK18</accession>
<evidence type="ECO:0000256" key="1">
    <source>
        <dbReference type="SAM" id="Phobius"/>
    </source>
</evidence>
<keyword evidence="1" id="KW-1133">Transmembrane helix</keyword>
<evidence type="ECO:0000313" key="3">
    <source>
        <dbReference type="Proteomes" id="UP000177090"/>
    </source>
</evidence>
<dbReference type="Proteomes" id="UP000177090">
    <property type="component" value="Unassembled WGS sequence"/>
</dbReference>
<feature type="transmembrane region" description="Helical" evidence="1">
    <location>
        <begin position="36"/>
        <end position="57"/>
    </location>
</feature>
<reference evidence="2 3" key="1">
    <citation type="journal article" date="2016" name="Nat. Commun.">
        <title>Thousands of microbial genomes shed light on interconnected biogeochemical processes in an aquifer system.</title>
        <authorList>
            <person name="Anantharaman K."/>
            <person name="Brown C.T."/>
            <person name="Hug L.A."/>
            <person name="Sharon I."/>
            <person name="Castelle C.J."/>
            <person name="Probst A.J."/>
            <person name="Thomas B.C."/>
            <person name="Singh A."/>
            <person name="Wilkins M.J."/>
            <person name="Karaoz U."/>
            <person name="Brodie E.L."/>
            <person name="Williams K.H."/>
            <person name="Hubbard S.S."/>
            <person name="Banfield J.F."/>
        </authorList>
    </citation>
    <scope>NUCLEOTIDE SEQUENCE [LARGE SCALE GENOMIC DNA]</scope>
</reference>
<name>A0A1G2QK18_9BACT</name>
<gene>
    <name evidence="2" type="ORF">A2569_02445</name>
</gene>
<comment type="caution">
    <text evidence="2">The sequence shown here is derived from an EMBL/GenBank/DDBJ whole genome shotgun (WGS) entry which is preliminary data.</text>
</comment>
<keyword evidence="1" id="KW-0812">Transmembrane</keyword>
<proteinExistence type="predicted"/>
<dbReference type="AlphaFoldDB" id="A0A1G2QK18"/>
<evidence type="ECO:0000313" key="2">
    <source>
        <dbReference type="EMBL" id="OHA60798.1"/>
    </source>
</evidence>
<sequence length="122" mass="14164">MEDREMKKQTSLQIEMKSAQDVDYVMVRKCEALNRAFTIGLALGIVFLLTLGCLIGHQADEQLSEIPYVWESPELPASSEFWQDEPFQTSQTIVWDAQAERLARAQYVLNRLDQLWSEPYHQ</sequence>
<keyword evidence="1" id="KW-0472">Membrane</keyword>
<dbReference type="EMBL" id="MHTL01000008">
    <property type="protein sequence ID" value="OHA60798.1"/>
    <property type="molecule type" value="Genomic_DNA"/>
</dbReference>
<organism evidence="2 3">
    <name type="scientific">Candidatus Vogelbacteria bacterium RIFOXYD1_FULL_51_18</name>
    <dbReference type="NCBI Taxonomy" id="1802440"/>
    <lineage>
        <taxon>Bacteria</taxon>
        <taxon>Candidatus Vogeliibacteriota</taxon>
    </lineage>
</organism>